<evidence type="ECO:0000256" key="6">
    <source>
        <dbReference type="ARBA" id="ARBA00022840"/>
    </source>
</evidence>
<keyword evidence="7 10" id="KW-1133">Transmembrane helix</keyword>
<dbReference type="Proteomes" id="UP001501509">
    <property type="component" value="Unassembled WGS sequence"/>
</dbReference>
<name>A0ABN3P9P5_9ACTN</name>
<feature type="transmembrane region" description="Helical" evidence="10">
    <location>
        <begin position="588"/>
        <end position="605"/>
    </location>
</feature>
<feature type="transmembrane region" description="Helical" evidence="10">
    <location>
        <begin position="400"/>
        <end position="420"/>
    </location>
</feature>
<dbReference type="InterPro" id="IPR011009">
    <property type="entry name" value="Kinase-like_dom_sf"/>
</dbReference>
<feature type="domain" description="Major facilitator superfamily (MFS) profile" evidence="12">
    <location>
        <begin position="333"/>
        <end position="780"/>
    </location>
</feature>
<feature type="transmembrane region" description="Helical" evidence="10">
    <location>
        <begin position="338"/>
        <end position="357"/>
    </location>
</feature>
<keyword evidence="5" id="KW-0418">Kinase</keyword>
<protein>
    <recommendedName>
        <fullName evidence="15">Non-specific serine/threonine protein kinase</fullName>
    </recommendedName>
</protein>
<evidence type="ECO:0000256" key="9">
    <source>
        <dbReference type="SAM" id="MobiDB-lite"/>
    </source>
</evidence>
<gene>
    <name evidence="13" type="ORF">GCM10010411_04120</name>
</gene>
<dbReference type="Pfam" id="PF00069">
    <property type="entry name" value="Pkinase"/>
    <property type="match status" value="1"/>
</dbReference>
<dbReference type="PROSITE" id="PS00108">
    <property type="entry name" value="PROTEIN_KINASE_ST"/>
    <property type="match status" value="1"/>
</dbReference>
<evidence type="ECO:0000256" key="1">
    <source>
        <dbReference type="ARBA" id="ARBA00004651"/>
    </source>
</evidence>
<accession>A0ABN3P9P5</accession>
<keyword evidence="3 10" id="KW-0812">Transmembrane</keyword>
<evidence type="ECO:0000256" key="5">
    <source>
        <dbReference type="ARBA" id="ARBA00022777"/>
    </source>
</evidence>
<evidence type="ECO:0000313" key="13">
    <source>
        <dbReference type="EMBL" id="GAA2575133.1"/>
    </source>
</evidence>
<dbReference type="InterPro" id="IPR036259">
    <property type="entry name" value="MFS_trans_sf"/>
</dbReference>
<feature type="transmembrane region" description="Helical" evidence="10">
    <location>
        <begin position="558"/>
        <end position="579"/>
    </location>
</feature>
<feature type="compositionally biased region" description="Low complexity" evidence="9">
    <location>
        <begin position="801"/>
        <end position="822"/>
    </location>
</feature>
<reference evidence="13 14" key="1">
    <citation type="journal article" date="2019" name="Int. J. Syst. Evol. Microbiol.">
        <title>The Global Catalogue of Microorganisms (GCM) 10K type strain sequencing project: providing services to taxonomists for standard genome sequencing and annotation.</title>
        <authorList>
            <consortium name="The Broad Institute Genomics Platform"/>
            <consortium name="The Broad Institute Genome Sequencing Center for Infectious Disease"/>
            <person name="Wu L."/>
            <person name="Ma J."/>
        </authorList>
    </citation>
    <scope>NUCLEOTIDE SEQUENCE [LARGE SCALE GENOMIC DNA]</scope>
    <source>
        <strain evidence="13 14">JCM 6833</strain>
    </source>
</reference>
<feature type="region of interest" description="Disordered" evidence="9">
    <location>
        <begin position="781"/>
        <end position="830"/>
    </location>
</feature>
<dbReference type="CDD" id="cd14014">
    <property type="entry name" value="STKc_PknB_like"/>
    <property type="match status" value="1"/>
</dbReference>
<dbReference type="PROSITE" id="PS50011">
    <property type="entry name" value="PROTEIN_KINASE_DOM"/>
    <property type="match status" value="1"/>
</dbReference>
<feature type="transmembrane region" description="Helical" evidence="10">
    <location>
        <begin position="625"/>
        <end position="643"/>
    </location>
</feature>
<keyword evidence="4" id="KW-0547">Nucleotide-binding</keyword>
<evidence type="ECO:0000313" key="14">
    <source>
        <dbReference type="Proteomes" id="UP001501509"/>
    </source>
</evidence>
<dbReference type="PROSITE" id="PS00216">
    <property type="entry name" value="SUGAR_TRANSPORT_1"/>
    <property type="match status" value="1"/>
</dbReference>
<evidence type="ECO:0000256" key="3">
    <source>
        <dbReference type="ARBA" id="ARBA00022692"/>
    </source>
</evidence>
<comment type="subcellular location">
    <subcellularLocation>
        <location evidence="1">Cell membrane</location>
        <topology evidence="1">Multi-pass membrane protein</topology>
    </subcellularLocation>
</comment>
<dbReference type="EMBL" id="BAAATD010000001">
    <property type="protein sequence ID" value="GAA2575133.1"/>
    <property type="molecule type" value="Genomic_DNA"/>
</dbReference>
<dbReference type="SUPFAM" id="SSF56112">
    <property type="entry name" value="Protein kinase-like (PK-like)"/>
    <property type="match status" value="1"/>
</dbReference>
<organism evidence="13 14">
    <name type="scientific">Actinomadura fulvescens</name>
    <dbReference type="NCBI Taxonomy" id="46160"/>
    <lineage>
        <taxon>Bacteria</taxon>
        <taxon>Bacillati</taxon>
        <taxon>Actinomycetota</taxon>
        <taxon>Actinomycetes</taxon>
        <taxon>Streptosporangiales</taxon>
        <taxon>Thermomonosporaceae</taxon>
        <taxon>Actinomadura</taxon>
    </lineage>
</organism>
<dbReference type="InterPro" id="IPR008271">
    <property type="entry name" value="Ser/Thr_kinase_AS"/>
</dbReference>
<evidence type="ECO:0000256" key="2">
    <source>
        <dbReference type="ARBA" id="ARBA00022679"/>
    </source>
</evidence>
<feature type="transmembrane region" description="Helical" evidence="10">
    <location>
        <begin position="526"/>
        <end position="546"/>
    </location>
</feature>
<proteinExistence type="predicted"/>
<dbReference type="InterPro" id="IPR005829">
    <property type="entry name" value="Sugar_transporter_CS"/>
</dbReference>
<evidence type="ECO:0000256" key="4">
    <source>
        <dbReference type="ARBA" id="ARBA00022741"/>
    </source>
</evidence>
<dbReference type="SUPFAM" id="SSF103473">
    <property type="entry name" value="MFS general substrate transporter"/>
    <property type="match status" value="1"/>
</dbReference>
<feature type="domain" description="Protein kinase" evidence="11">
    <location>
        <begin position="16"/>
        <end position="283"/>
    </location>
</feature>
<dbReference type="Gene3D" id="1.20.1250.20">
    <property type="entry name" value="MFS general substrate transporter like domains"/>
    <property type="match status" value="2"/>
</dbReference>
<evidence type="ECO:0000256" key="8">
    <source>
        <dbReference type="ARBA" id="ARBA00023136"/>
    </source>
</evidence>
<feature type="transmembrane region" description="Helical" evidence="10">
    <location>
        <begin position="493"/>
        <end position="514"/>
    </location>
</feature>
<keyword evidence="8 10" id="KW-0472">Membrane</keyword>
<feature type="transmembrane region" description="Helical" evidence="10">
    <location>
        <begin position="754"/>
        <end position="775"/>
    </location>
</feature>
<dbReference type="RefSeq" id="WP_344537112.1">
    <property type="nucleotide sequence ID" value="NZ_BAAATD010000001.1"/>
</dbReference>
<comment type="caution">
    <text evidence="13">The sequence shown here is derived from an EMBL/GenBank/DDBJ whole genome shotgun (WGS) entry which is preliminary data.</text>
</comment>
<keyword evidence="2" id="KW-0808">Transferase</keyword>
<dbReference type="Gene3D" id="1.10.510.10">
    <property type="entry name" value="Transferase(Phosphotransferase) domain 1"/>
    <property type="match status" value="1"/>
</dbReference>
<dbReference type="InterPro" id="IPR011701">
    <property type="entry name" value="MFS"/>
</dbReference>
<evidence type="ECO:0000256" key="7">
    <source>
        <dbReference type="ARBA" id="ARBA00022989"/>
    </source>
</evidence>
<evidence type="ECO:0008006" key="15">
    <source>
        <dbReference type="Google" id="ProtNLM"/>
    </source>
</evidence>
<dbReference type="InterPro" id="IPR020846">
    <property type="entry name" value="MFS_dom"/>
</dbReference>
<dbReference type="InterPro" id="IPR000719">
    <property type="entry name" value="Prot_kinase_dom"/>
</dbReference>
<sequence length="830" mass="85039">MAEPLKPGDPERLGAYDLVGRLGEGGQGVVFEGRGPEDERVAVKLLRAQLSGDPTARARFVREIEAAERVAGFCTAQVLDADAEGDQPYIVSEFVDGRSLQQVVLEDGPRSGGDLHRLAIGTATALAAIHQAGIVHRDFKPPNVLIGTDGPRVIDFGIARALDATGTMTSSVIGTPAYMAPEQVAGTALGPHTDVFAWGSTMVFAATGRSPFGSDTIPAVMHRILHTEPDLSVLPAPLAGLVAACLDKNPAHRPTSAQVVFSLLGHQGAAPVVAGITAVEPFLEQGAGMATGKITPPPLPPVQTPFPPPPGQVPFQPPVPPPALAGSVGAPQAHRTRALAVVAVTLAALSVGVGLYWSQLLLPLGRSDLRFWTNVSYAAVLAMALVPMGRIADSIGRKKVFLGGLAGFAVASVLGAVVYEAVPDVAGGWFNLVPRALMGLSTAAVSATGLALLRDAFPGRGFGYAAGVWGAVAGMPAVLGSLVASLFGSQGNWILSLAALPFVMLALLIGLIGLRESRHDGPGRAVDIPGTVLLGLVGLTLTFGLWSGGDNGWTDWRTLAGLVTGAVFLLALVIVQLAVRPALLPPRLAATVTLGVAVFGALYLYDRALFEVTFNSGSGLGLRLAPLLVGALVAAPLTGLLIARAGVRPALAVAPAALVVGALGAMAMLDAGTSYPVMAVFLLLEGVAMGALTVAVAVAIMGDLPGGLTGFGSGLQELCQTLGIQFVTLLLLLGGTRETGGGPSLRFTNIDEVYRIPLLVAALLALLATVVFASMRRPELGPAARPEPTGGPTHPGIAATQPGQPGQLSQQVQQASSPAYYAGNEPPRAW</sequence>
<keyword evidence="14" id="KW-1185">Reference proteome</keyword>
<feature type="transmembrane region" description="Helical" evidence="10">
    <location>
        <begin position="650"/>
        <end position="669"/>
    </location>
</feature>
<evidence type="ECO:0000259" key="12">
    <source>
        <dbReference type="PROSITE" id="PS50850"/>
    </source>
</evidence>
<keyword evidence="6" id="KW-0067">ATP-binding</keyword>
<evidence type="ECO:0000256" key="10">
    <source>
        <dbReference type="SAM" id="Phobius"/>
    </source>
</evidence>
<feature type="transmembrane region" description="Helical" evidence="10">
    <location>
        <begin position="675"/>
        <end position="702"/>
    </location>
</feature>
<feature type="transmembrane region" description="Helical" evidence="10">
    <location>
        <begin position="369"/>
        <end position="388"/>
    </location>
</feature>
<dbReference type="PANTHER" id="PTHR43289:SF34">
    <property type="entry name" value="SERINE_THREONINE-PROTEIN KINASE YBDM-RELATED"/>
    <property type="match status" value="1"/>
</dbReference>
<dbReference type="Gene3D" id="3.30.200.20">
    <property type="entry name" value="Phosphorylase Kinase, domain 1"/>
    <property type="match status" value="1"/>
</dbReference>
<dbReference type="PROSITE" id="PS50850">
    <property type="entry name" value="MFS"/>
    <property type="match status" value="1"/>
</dbReference>
<feature type="transmembrane region" description="Helical" evidence="10">
    <location>
        <begin position="465"/>
        <end position="487"/>
    </location>
</feature>
<feature type="transmembrane region" description="Helical" evidence="10">
    <location>
        <begin position="432"/>
        <end position="453"/>
    </location>
</feature>
<dbReference type="PANTHER" id="PTHR43289">
    <property type="entry name" value="MITOGEN-ACTIVATED PROTEIN KINASE KINASE KINASE 20-RELATED"/>
    <property type="match status" value="1"/>
</dbReference>
<dbReference type="Pfam" id="PF07690">
    <property type="entry name" value="MFS_1"/>
    <property type="match status" value="1"/>
</dbReference>
<evidence type="ECO:0000259" key="11">
    <source>
        <dbReference type="PROSITE" id="PS50011"/>
    </source>
</evidence>